<keyword evidence="14" id="KW-1185">Reference proteome</keyword>
<comment type="similarity">
    <text evidence="2 10">Belongs to the binding-protein-dependent transport system permease family. CysTW subfamily.</text>
</comment>
<dbReference type="SUPFAM" id="SSF161098">
    <property type="entry name" value="MetI-like"/>
    <property type="match status" value="1"/>
</dbReference>
<dbReference type="Gene3D" id="1.10.3720.10">
    <property type="entry name" value="MetI-like"/>
    <property type="match status" value="1"/>
</dbReference>
<evidence type="ECO:0000256" key="9">
    <source>
        <dbReference type="RuleBase" id="RU363032"/>
    </source>
</evidence>
<keyword evidence="8 9" id="KW-0472">Membrane</keyword>
<keyword evidence="6 9" id="KW-0812">Transmembrane</keyword>
<dbReference type="GO" id="GO:0006817">
    <property type="term" value="P:phosphate ion transport"/>
    <property type="evidence" value="ECO:0007669"/>
    <property type="project" value="UniProtKB-KW"/>
</dbReference>
<evidence type="ECO:0000256" key="4">
    <source>
        <dbReference type="ARBA" id="ARBA00022475"/>
    </source>
</evidence>
<evidence type="ECO:0000256" key="10">
    <source>
        <dbReference type="RuleBase" id="RU363054"/>
    </source>
</evidence>
<gene>
    <name evidence="13" type="primary">pstC</name>
    <name evidence="13" type="ORF">H8R10_03435</name>
</gene>
<dbReference type="GO" id="GO:0005315">
    <property type="term" value="F:phosphate transmembrane transporter activity"/>
    <property type="evidence" value="ECO:0007669"/>
    <property type="project" value="InterPro"/>
</dbReference>
<accession>A0A8I0GFW3</accession>
<name>A0A8I0GFW3_9ACTO</name>
<comment type="caution">
    <text evidence="13">The sequence shown here is derived from an EMBL/GenBank/DDBJ whole genome shotgun (WGS) entry which is preliminary data.</text>
</comment>
<comment type="subcellular location">
    <subcellularLocation>
        <location evidence="1 9">Cell membrane</location>
        <topology evidence="1 9">Multi-pass membrane protein</topology>
    </subcellularLocation>
</comment>
<evidence type="ECO:0000256" key="7">
    <source>
        <dbReference type="ARBA" id="ARBA00022989"/>
    </source>
</evidence>
<dbReference type="Pfam" id="PF00528">
    <property type="entry name" value="BPD_transp_1"/>
    <property type="match status" value="1"/>
</dbReference>
<feature type="transmembrane region" description="Helical" evidence="9">
    <location>
        <begin position="307"/>
        <end position="328"/>
    </location>
</feature>
<evidence type="ECO:0000256" key="11">
    <source>
        <dbReference type="SAM" id="MobiDB-lite"/>
    </source>
</evidence>
<evidence type="ECO:0000256" key="5">
    <source>
        <dbReference type="ARBA" id="ARBA00022592"/>
    </source>
</evidence>
<evidence type="ECO:0000256" key="2">
    <source>
        <dbReference type="ARBA" id="ARBA00007069"/>
    </source>
</evidence>
<evidence type="ECO:0000256" key="3">
    <source>
        <dbReference type="ARBA" id="ARBA00022448"/>
    </source>
</evidence>
<dbReference type="EMBL" id="JACRUO010000001">
    <property type="protein sequence ID" value="MBD3689284.1"/>
    <property type="molecule type" value="Genomic_DNA"/>
</dbReference>
<evidence type="ECO:0000256" key="1">
    <source>
        <dbReference type="ARBA" id="ARBA00004651"/>
    </source>
</evidence>
<dbReference type="RefSeq" id="WP_191071347.1">
    <property type="nucleotide sequence ID" value="NZ_JACRUO010000001.1"/>
</dbReference>
<feature type="region of interest" description="Disordered" evidence="11">
    <location>
        <begin position="1"/>
        <end position="22"/>
    </location>
</feature>
<reference evidence="13 14" key="1">
    <citation type="submission" date="2020-08" db="EMBL/GenBank/DDBJ databases">
        <title>Winkia gen. nov., sp. nov., isolated from faeces of the Anser albifrons in China.</title>
        <authorList>
            <person name="Liu Q."/>
        </authorList>
    </citation>
    <scope>NUCLEOTIDE SEQUENCE [LARGE SCALE GENOMIC DNA]</scope>
    <source>
        <strain evidence="13 14">C62</strain>
    </source>
</reference>
<dbReference type="Proteomes" id="UP000627538">
    <property type="component" value="Unassembled WGS sequence"/>
</dbReference>
<dbReference type="InterPro" id="IPR051124">
    <property type="entry name" value="Phosphate_Transport_Permease"/>
</dbReference>
<dbReference type="NCBIfam" id="TIGR02138">
    <property type="entry name" value="phosphate_pstC"/>
    <property type="match status" value="1"/>
</dbReference>
<keyword evidence="3 9" id="KW-0813">Transport</keyword>
<protein>
    <recommendedName>
        <fullName evidence="10">Phosphate transport system permease protein</fullName>
    </recommendedName>
</protein>
<dbReference type="AlphaFoldDB" id="A0A8I0GFW3"/>
<dbReference type="InterPro" id="IPR011864">
    <property type="entry name" value="Phosphate_PstC"/>
</dbReference>
<proteinExistence type="inferred from homology"/>
<comment type="function">
    <text evidence="10">Part of the binding-protein-dependent transport system for phosphate; probably responsible for the translocation of the substrate across the membrane.</text>
</comment>
<dbReference type="GO" id="GO:0005886">
    <property type="term" value="C:plasma membrane"/>
    <property type="evidence" value="ECO:0007669"/>
    <property type="project" value="UniProtKB-SubCell"/>
</dbReference>
<evidence type="ECO:0000256" key="6">
    <source>
        <dbReference type="ARBA" id="ARBA00022692"/>
    </source>
</evidence>
<evidence type="ECO:0000313" key="13">
    <source>
        <dbReference type="EMBL" id="MBD3689284.1"/>
    </source>
</evidence>
<feature type="transmembrane region" description="Helical" evidence="9">
    <location>
        <begin position="137"/>
        <end position="162"/>
    </location>
</feature>
<evidence type="ECO:0000313" key="14">
    <source>
        <dbReference type="Proteomes" id="UP000627538"/>
    </source>
</evidence>
<keyword evidence="4 10" id="KW-1003">Cell membrane</keyword>
<dbReference type="PANTHER" id="PTHR30425:SF1">
    <property type="entry name" value="PHOSPHATE TRANSPORT SYSTEM PERMEASE PROTEIN PSTC"/>
    <property type="match status" value="1"/>
</dbReference>
<dbReference type="PANTHER" id="PTHR30425">
    <property type="entry name" value="PHOSPHATE TRANSPORT SYSTEM PERMEASE PROTEIN PST"/>
    <property type="match status" value="1"/>
</dbReference>
<feature type="domain" description="ABC transmembrane type-1" evidence="12">
    <location>
        <begin position="101"/>
        <end position="328"/>
    </location>
</feature>
<feature type="transmembrane region" description="Helical" evidence="9">
    <location>
        <begin position="261"/>
        <end position="280"/>
    </location>
</feature>
<dbReference type="PROSITE" id="PS50928">
    <property type="entry name" value="ABC_TM1"/>
    <property type="match status" value="1"/>
</dbReference>
<dbReference type="InterPro" id="IPR035906">
    <property type="entry name" value="MetI-like_sf"/>
</dbReference>
<evidence type="ECO:0000256" key="8">
    <source>
        <dbReference type="ARBA" id="ARBA00023136"/>
    </source>
</evidence>
<keyword evidence="5 10" id="KW-0592">Phosphate transport</keyword>
<dbReference type="CDD" id="cd06261">
    <property type="entry name" value="TM_PBP2"/>
    <property type="match status" value="1"/>
</dbReference>
<evidence type="ECO:0000259" key="12">
    <source>
        <dbReference type="PROSITE" id="PS50928"/>
    </source>
</evidence>
<sequence>MTTSVHFHGGHTHSSPPAPASDLTDAVAPDIRLDGRVGTAGNRIFAALAGGAGILILATLAAVAIFLAIEAWPALTDSSARFRAMGQAQPVSLLALTGPQLFGTVLGAVLAMVLAVPLSVGIALFITQYAPARLAGFLAAVIDLLAAIPSVVFGLWGGLWLLPKLAGVWTGMREALAWLPIGTTPASPTGRVLASAAVILAVMIIPIVTAISRDIFAQTPRSMHEAALALGATTWERLKLAVLPYGRSGIISASMLGLGRALGETMAVVMVLSVGATYSFDVFASGAHSTIAANIALQFPEASGLTMSALIATGLALFAVTMVVNMLARLIIARTRAYSGANA</sequence>
<feature type="transmembrane region" description="Helical" evidence="9">
    <location>
        <begin position="192"/>
        <end position="211"/>
    </location>
</feature>
<feature type="transmembrane region" description="Helical" evidence="9">
    <location>
        <begin position="44"/>
        <end position="69"/>
    </location>
</feature>
<organism evidence="13 14">
    <name type="scientific">Nanchangia anserum</name>
    <dbReference type="NCBI Taxonomy" id="2692125"/>
    <lineage>
        <taxon>Bacteria</taxon>
        <taxon>Bacillati</taxon>
        <taxon>Actinomycetota</taxon>
        <taxon>Actinomycetes</taxon>
        <taxon>Actinomycetales</taxon>
        <taxon>Actinomycetaceae</taxon>
        <taxon>Nanchangia</taxon>
    </lineage>
</organism>
<dbReference type="InterPro" id="IPR000515">
    <property type="entry name" value="MetI-like"/>
</dbReference>
<feature type="transmembrane region" description="Helical" evidence="9">
    <location>
        <begin position="101"/>
        <end position="125"/>
    </location>
</feature>
<keyword evidence="7 9" id="KW-1133">Transmembrane helix</keyword>